<organism evidence="2 3">
    <name type="scientific">Brassica cretica</name>
    <name type="common">Mustard</name>
    <dbReference type="NCBI Taxonomy" id="69181"/>
    <lineage>
        <taxon>Eukaryota</taxon>
        <taxon>Viridiplantae</taxon>
        <taxon>Streptophyta</taxon>
        <taxon>Embryophyta</taxon>
        <taxon>Tracheophyta</taxon>
        <taxon>Spermatophyta</taxon>
        <taxon>Magnoliopsida</taxon>
        <taxon>eudicotyledons</taxon>
        <taxon>Gunneridae</taxon>
        <taxon>Pentapetalae</taxon>
        <taxon>rosids</taxon>
        <taxon>malvids</taxon>
        <taxon>Brassicales</taxon>
        <taxon>Brassicaceae</taxon>
        <taxon>Brassiceae</taxon>
        <taxon>Brassica</taxon>
    </lineage>
</organism>
<proteinExistence type="predicted"/>
<evidence type="ECO:0000313" key="2">
    <source>
        <dbReference type="EMBL" id="KAF3569999.1"/>
    </source>
</evidence>
<gene>
    <name evidence="2" type="ORF">F2Q69_00061879</name>
</gene>
<reference evidence="2" key="1">
    <citation type="submission" date="2019-12" db="EMBL/GenBank/DDBJ databases">
        <title>Genome sequencing and annotation of Brassica cretica.</title>
        <authorList>
            <person name="Studholme D.J."/>
            <person name="Sarris P."/>
        </authorList>
    </citation>
    <scope>NUCLEOTIDE SEQUENCE</scope>
    <source>
        <strain evidence="2">PFS-109/04</strain>
        <tissue evidence="2">Leaf</tissue>
    </source>
</reference>
<accession>A0A8S9RB52</accession>
<feature type="region of interest" description="Disordered" evidence="1">
    <location>
        <begin position="1"/>
        <end position="35"/>
    </location>
</feature>
<evidence type="ECO:0000256" key="1">
    <source>
        <dbReference type="SAM" id="MobiDB-lite"/>
    </source>
</evidence>
<name>A0A8S9RB52_BRACR</name>
<protein>
    <submittedName>
        <fullName evidence="2">Uncharacterized protein</fullName>
    </submittedName>
</protein>
<evidence type="ECO:0000313" key="3">
    <source>
        <dbReference type="Proteomes" id="UP000712600"/>
    </source>
</evidence>
<sequence length="53" mass="5884">MDGEIHGEIEGENRRRDGLEIHGEIEGDSDGDSYAERCLIGLKSPSREREGRG</sequence>
<dbReference type="EMBL" id="QGKX02000095">
    <property type="protein sequence ID" value="KAF3569999.1"/>
    <property type="molecule type" value="Genomic_DNA"/>
</dbReference>
<feature type="compositionally biased region" description="Basic and acidic residues" evidence="1">
    <location>
        <begin position="1"/>
        <end position="25"/>
    </location>
</feature>
<dbReference type="AlphaFoldDB" id="A0A8S9RB52"/>
<dbReference type="Proteomes" id="UP000712600">
    <property type="component" value="Unassembled WGS sequence"/>
</dbReference>
<comment type="caution">
    <text evidence="2">The sequence shown here is derived from an EMBL/GenBank/DDBJ whole genome shotgun (WGS) entry which is preliminary data.</text>
</comment>